<dbReference type="EMBL" id="CP048104">
    <property type="protein sequence ID" value="QKG85220.1"/>
    <property type="molecule type" value="Genomic_DNA"/>
</dbReference>
<protein>
    <submittedName>
        <fullName evidence="3">Phosphatase PAP2 family protein</fullName>
    </submittedName>
</protein>
<feature type="transmembrane region" description="Helical" evidence="1">
    <location>
        <begin position="190"/>
        <end position="214"/>
    </location>
</feature>
<gene>
    <name evidence="3" type="ORF">GXN76_12550</name>
</gene>
<keyword evidence="1" id="KW-1133">Transmembrane helix</keyword>
<evidence type="ECO:0000313" key="3">
    <source>
        <dbReference type="EMBL" id="QKG85220.1"/>
    </source>
</evidence>
<feature type="transmembrane region" description="Helical" evidence="1">
    <location>
        <begin position="70"/>
        <end position="86"/>
    </location>
</feature>
<evidence type="ECO:0000259" key="2">
    <source>
        <dbReference type="SMART" id="SM00014"/>
    </source>
</evidence>
<dbReference type="InterPro" id="IPR036938">
    <property type="entry name" value="PAP2/HPO_sf"/>
</dbReference>
<dbReference type="CDD" id="cd03392">
    <property type="entry name" value="PAP2_like_2"/>
    <property type="match status" value="1"/>
</dbReference>
<dbReference type="InterPro" id="IPR000326">
    <property type="entry name" value="PAP2/HPO"/>
</dbReference>
<accession>A0A7D3Y1D0</accession>
<keyword evidence="1" id="KW-0812">Transmembrane</keyword>
<evidence type="ECO:0000256" key="1">
    <source>
        <dbReference type="SAM" id="Phobius"/>
    </source>
</evidence>
<dbReference type="Gene3D" id="1.20.144.10">
    <property type="entry name" value="Phosphatidic acid phosphatase type 2/haloperoxidase"/>
    <property type="match status" value="1"/>
</dbReference>
<dbReference type="Proteomes" id="UP000503088">
    <property type="component" value="Chromosome"/>
</dbReference>
<feature type="transmembrane region" description="Helical" evidence="1">
    <location>
        <begin position="93"/>
        <end position="110"/>
    </location>
</feature>
<name>A0A7D3Y1D0_9BACL</name>
<dbReference type="SMART" id="SM00014">
    <property type="entry name" value="acidPPc"/>
    <property type="match status" value="1"/>
</dbReference>
<feature type="transmembrane region" description="Helical" evidence="1">
    <location>
        <begin position="12"/>
        <end position="30"/>
    </location>
</feature>
<feature type="transmembrane region" description="Helical" evidence="1">
    <location>
        <begin position="159"/>
        <end position="178"/>
    </location>
</feature>
<dbReference type="Pfam" id="PF01569">
    <property type="entry name" value="PAP2"/>
    <property type="match status" value="1"/>
</dbReference>
<sequence length="223" mass="25648">MRKYSSDWRIFFSVACFFFLVLIYLFMVLAKGISQQKVFVFDQKLIEWTERLMHPVLTMLVKGITEAGDVWWLSIGTLLVSFYWLYRKQYGNLLLVTVGMVGASLMIPALKNTYERVRPDENPMVYASGYSFPSGHSTGSIIFYGLLLYFVLKSGLHPWIKGIVSTGLCLMVLLIGWSRIYLGVHYPTDIVAGFIAGTIWITLCMALREGFLVWRSRRKQHES</sequence>
<dbReference type="KEGG" id="kpul:GXN76_12550"/>
<evidence type="ECO:0000313" key="4">
    <source>
        <dbReference type="Proteomes" id="UP000503088"/>
    </source>
</evidence>
<proteinExistence type="predicted"/>
<feature type="domain" description="Phosphatidic acid phosphatase type 2/haloperoxidase" evidence="2">
    <location>
        <begin position="93"/>
        <end position="205"/>
    </location>
</feature>
<organism evidence="3 4">
    <name type="scientific">Kroppenstedtia pulmonis</name>
    <dbReference type="NCBI Taxonomy" id="1380685"/>
    <lineage>
        <taxon>Bacteria</taxon>
        <taxon>Bacillati</taxon>
        <taxon>Bacillota</taxon>
        <taxon>Bacilli</taxon>
        <taxon>Bacillales</taxon>
        <taxon>Thermoactinomycetaceae</taxon>
        <taxon>Kroppenstedtia</taxon>
    </lineage>
</organism>
<dbReference type="SUPFAM" id="SSF48317">
    <property type="entry name" value="Acid phosphatase/Vanadium-dependent haloperoxidase"/>
    <property type="match status" value="1"/>
</dbReference>
<keyword evidence="4" id="KW-1185">Reference proteome</keyword>
<keyword evidence="1" id="KW-0472">Membrane</keyword>
<dbReference type="PANTHER" id="PTHR14969:SF13">
    <property type="entry name" value="AT30094P"/>
    <property type="match status" value="1"/>
</dbReference>
<dbReference type="AlphaFoldDB" id="A0A7D3Y1D0"/>
<reference evidence="3 4" key="1">
    <citation type="submission" date="2020-01" db="EMBL/GenBank/DDBJ databases">
        <authorList>
            <person name="Gulvik C.A."/>
            <person name="Batra D.G."/>
        </authorList>
    </citation>
    <scope>NUCLEOTIDE SEQUENCE [LARGE SCALE GENOMIC DNA]</scope>
    <source>
        <strain evidence="3 4">W9323</strain>
    </source>
</reference>
<feature type="transmembrane region" description="Helical" evidence="1">
    <location>
        <begin position="130"/>
        <end position="152"/>
    </location>
</feature>
<dbReference type="RefSeq" id="WP_173223670.1">
    <property type="nucleotide sequence ID" value="NZ_CP048104.1"/>
</dbReference>
<dbReference type="PANTHER" id="PTHR14969">
    <property type="entry name" value="SPHINGOSINE-1-PHOSPHATE PHOSPHOHYDROLASE"/>
    <property type="match status" value="1"/>
</dbReference>